<gene>
    <name evidence="1" type="ORF">BpHYR1_005949</name>
</gene>
<organism evidence="1 2">
    <name type="scientific">Brachionus plicatilis</name>
    <name type="common">Marine rotifer</name>
    <name type="synonym">Brachionus muelleri</name>
    <dbReference type="NCBI Taxonomy" id="10195"/>
    <lineage>
        <taxon>Eukaryota</taxon>
        <taxon>Metazoa</taxon>
        <taxon>Spiralia</taxon>
        <taxon>Gnathifera</taxon>
        <taxon>Rotifera</taxon>
        <taxon>Eurotatoria</taxon>
        <taxon>Monogononta</taxon>
        <taxon>Pseudotrocha</taxon>
        <taxon>Ploima</taxon>
        <taxon>Brachionidae</taxon>
        <taxon>Brachionus</taxon>
    </lineage>
</organism>
<keyword evidence="2" id="KW-1185">Reference proteome</keyword>
<dbReference type="AlphaFoldDB" id="A0A3M7SR07"/>
<name>A0A3M7SR07_BRAPC</name>
<accession>A0A3M7SR07</accession>
<protein>
    <submittedName>
        <fullName evidence="1">Uncharacterized protein</fullName>
    </submittedName>
</protein>
<reference evidence="1 2" key="1">
    <citation type="journal article" date="2018" name="Sci. Rep.">
        <title>Genomic signatures of local adaptation to the degree of environmental predictability in rotifers.</title>
        <authorList>
            <person name="Franch-Gras L."/>
            <person name="Hahn C."/>
            <person name="Garcia-Roger E.M."/>
            <person name="Carmona M.J."/>
            <person name="Serra M."/>
            <person name="Gomez A."/>
        </authorList>
    </citation>
    <scope>NUCLEOTIDE SEQUENCE [LARGE SCALE GENOMIC DNA]</scope>
    <source>
        <strain evidence="1">HYR1</strain>
    </source>
</reference>
<proteinExistence type="predicted"/>
<evidence type="ECO:0000313" key="1">
    <source>
        <dbReference type="EMBL" id="RNA38233.1"/>
    </source>
</evidence>
<sequence length="63" mass="6512">MSFGVQTLLYLKNKAASVHLESNEVLLVASGVGGPAALLMAVYGTVVEEHALAVGGDELEGER</sequence>
<dbReference type="EMBL" id="REGN01000902">
    <property type="protein sequence ID" value="RNA38233.1"/>
    <property type="molecule type" value="Genomic_DNA"/>
</dbReference>
<evidence type="ECO:0000313" key="2">
    <source>
        <dbReference type="Proteomes" id="UP000276133"/>
    </source>
</evidence>
<comment type="caution">
    <text evidence="1">The sequence shown here is derived from an EMBL/GenBank/DDBJ whole genome shotgun (WGS) entry which is preliminary data.</text>
</comment>
<dbReference type="Proteomes" id="UP000276133">
    <property type="component" value="Unassembled WGS sequence"/>
</dbReference>